<evidence type="ECO:0000313" key="8">
    <source>
        <dbReference type="Proteomes" id="UP000054928"/>
    </source>
</evidence>
<name>A0A0N7L897_PLAHL</name>
<dbReference type="AlphaFoldDB" id="A0A0N7L897"/>
<proteinExistence type="inferred from homology"/>
<evidence type="ECO:0000313" key="7">
    <source>
        <dbReference type="EMBL" id="CEG49267.1"/>
    </source>
</evidence>
<keyword evidence="4 6" id="KW-1133">Transmembrane helix</keyword>
<dbReference type="Gene3D" id="1.10.10.1740">
    <property type="entry name" value="Transmembrane protein 14-like"/>
    <property type="match status" value="1"/>
</dbReference>
<dbReference type="RefSeq" id="XP_024585636.1">
    <property type="nucleotide sequence ID" value="XM_024720437.1"/>
</dbReference>
<protein>
    <submittedName>
        <fullName evidence="7">Transmembrane protein 14c</fullName>
    </submittedName>
</protein>
<dbReference type="PANTHER" id="PTHR12668:SF43">
    <property type="entry name" value="TRANSMEMBRANE PROTEIN 14 HOMOLOG"/>
    <property type="match status" value="1"/>
</dbReference>
<comment type="subcellular location">
    <subcellularLocation>
        <location evidence="1">Membrane</location>
    </subcellularLocation>
</comment>
<feature type="transmembrane region" description="Helical" evidence="6">
    <location>
        <begin position="87"/>
        <end position="109"/>
    </location>
</feature>
<dbReference type="Pfam" id="PF03647">
    <property type="entry name" value="Tmemb_14"/>
    <property type="match status" value="1"/>
</dbReference>
<evidence type="ECO:0000256" key="3">
    <source>
        <dbReference type="ARBA" id="ARBA00022692"/>
    </source>
</evidence>
<keyword evidence="8" id="KW-1185">Reference proteome</keyword>
<dbReference type="GeneID" id="36402094"/>
<dbReference type="Proteomes" id="UP000054928">
    <property type="component" value="Unassembled WGS sequence"/>
</dbReference>
<dbReference type="OMA" id="CSYNEYK"/>
<accession>A0A0N7L897</accession>
<dbReference type="PANTHER" id="PTHR12668">
    <property type="entry name" value="TRANSMEMBRANE PROTEIN 14, 15"/>
    <property type="match status" value="1"/>
</dbReference>
<comment type="similarity">
    <text evidence="2">Belongs to the TMEM14 family.</text>
</comment>
<sequence length="120" mass="12884">MYDFCLTIPYGMLLGVGGVIGFINTGSTMSVAAGGLSGAILSFLGYCSYNEYKQSPVTSKLWPGLSLAVSTALTITMGNRYNKTNAFFPAGFLAAYSAGMSIFYVWVLTKKSKPQYKKKA</sequence>
<organism evidence="7 8">
    <name type="scientific">Plasmopara halstedii</name>
    <name type="common">Downy mildew of sunflower</name>
    <dbReference type="NCBI Taxonomy" id="4781"/>
    <lineage>
        <taxon>Eukaryota</taxon>
        <taxon>Sar</taxon>
        <taxon>Stramenopiles</taxon>
        <taxon>Oomycota</taxon>
        <taxon>Peronosporomycetes</taxon>
        <taxon>Peronosporales</taxon>
        <taxon>Peronosporaceae</taxon>
        <taxon>Plasmopara</taxon>
    </lineage>
</organism>
<dbReference type="OrthoDB" id="5620at2759"/>
<reference evidence="8" key="1">
    <citation type="submission" date="2014-09" db="EMBL/GenBank/DDBJ databases">
        <authorList>
            <person name="Sharma Rahul"/>
            <person name="Thines Marco"/>
        </authorList>
    </citation>
    <scope>NUCLEOTIDE SEQUENCE [LARGE SCALE GENOMIC DNA]</scope>
</reference>
<evidence type="ECO:0000256" key="2">
    <source>
        <dbReference type="ARBA" id="ARBA00007590"/>
    </source>
</evidence>
<keyword evidence="5 6" id="KW-0472">Membrane</keyword>
<dbReference type="EMBL" id="CCYD01003042">
    <property type="protein sequence ID" value="CEG49267.1"/>
    <property type="molecule type" value="Genomic_DNA"/>
</dbReference>
<dbReference type="InterPro" id="IPR005349">
    <property type="entry name" value="TMEM14"/>
</dbReference>
<evidence type="ECO:0000256" key="4">
    <source>
        <dbReference type="ARBA" id="ARBA00022989"/>
    </source>
</evidence>
<evidence type="ECO:0000256" key="6">
    <source>
        <dbReference type="SAM" id="Phobius"/>
    </source>
</evidence>
<dbReference type="GO" id="GO:0016020">
    <property type="term" value="C:membrane"/>
    <property type="evidence" value="ECO:0007669"/>
    <property type="project" value="UniProtKB-SubCell"/>
</dbReference>
<keyword evidence="3 6" id="KW-0812">Transmembrane</keyword>
<evidence type="ECO:0000256" key="1">
    <source>
        <dbReference type="ARBA" id="ARBA00004370"/>
    </source>
</evidence>
<evidence type="ECO:0000256" key="5">
    <source>
        <dbReference type="ARBA" id="ARBA00023136"/>
    </source>
</evidence>
<dbReference type="InterPro" id="IPR044890">
    <property type="entry name" value="TMEM14_sf"/>
</dbReference>